<evidence type="ECO:0000259" key="2">
    <source>
        <dbReference type="PROSITE" id="PS50021"/>
    </source>
</evidence>
<dbReference type="Proteomes" id="UP000436088">
    <property type="component" value="Unassembled WGS sequence"/>
</dbReference>
<evidence type="ECO:0000256" key="1">
    <source>
        <dbReference type="SAM" id="MobiDB-lite"/>
    </source>
</evidence>
<dbReference type="GO" id="GO:0015630">
    <property type="term" value="C:microtubule cytoskeleton"/>
    <property type="evidence" value="ECO:0007669"/>
    <property type="project" value="TreeGrafter"/>
</dbReference>
<dbReference type="InterPro" id="IPR036872">
    <property type="entry name" value="CH_dom_sf"/>
</dbReference>
<accession>A0A6A2YQB9</accession>
<dbReference type="GO" id="GO:0003777">
    <property type="term" value="F:microtubule motor activity"/>
    <property type="evidence" value="ECO:0007669"/>
    <property type="project" value="InterPro"/>
</dbReference>
<dbReference type="EMBL" id="VEPZ02001308">
    <property type="protein sequence ID" value="KAE8681506.1"/>
    <property type="molecule type" value="Genomic_DNA"/>
</dbReference>
<dbReference type="GO" id="GO:0007018">
    <property type="term" value="P:microtubule-based movement"/>
    <property type="evidence" value="ECO:0007669"/>
    <property type="project" value="InterPro"/>
</dbReference>
<dbReference type="InterPro" id="IPR001715">
    <property type="entry name" value="CH_dom"/>
</dbReference>
<proteinExistence type="predicted"/>
<dbReference type="GO" id="GO:0008017">
    <property type="term" value="F:microtubule binding"/>
    <property type="evidence" value="ECO:0007669"/>
    <property type="project" value="TreeGrafter"/>
</dbReference>
<keyword evidence="4" id="KW-1185">Reference proteome</keyword>
<protein>
    <submittedName>
        <fullName evidence="3">Ribulose bisphosphate carboxylase (Small chain) family protein</fullName>
    </submittedName>
</protein>
<evidence type="ECO:0000313" key="4">
    <source>
        <dbReference type="Proteomes" id="UP000436088"/>
    </source>
</evidence>
<reference evidence="3" key="1">
    <citation type="submission" date="2019-09" db="EMBL/GenBank/DDBJ databases">
        <title>Draft genome information of white flower Hibiscus syriacus.</title>
        <authorList>
            <person name="Kim Y.-M."/>
        </authorList>
    </citation>
    <scope>NUCLEOTIDE SEQUENCE [LARGE SCALE GENOMIC DNA]</scope>
    <source>
        <strain evidence="3">YM2019G1</strain>
    </source>
</reference>
<feature type="domain" description="Calponin-homology (CH)" evidence="2">
    <location>
        <begin position="7"/>
        <end position="114"/>
    </location>
</feature>
<dbReference type="PANTHER" id="PTHR47972:SF50">
    <property type="entry name" value="KINESIN-LIKE PROTEIN KIN-14P"/>
    <property type="match status" value="1"/>
</dbReference>
<gene>
    <name evidence="3" type="ORF">F3Y22_tig00111330pilonHSYRG01189</name>
</gene>
<comment type="caution">
    <text evidence="3">The sequence shown here is derived from an EMBL/GenBank/DDBJ whole genome shotgun (WGS) entry which is preliminary data.</text>
</comment>
<dbReference type="SUPFAM" id="SSF47576">
    <property type="entry name" value="Calponin-homology domain, CH-domain"/>
    <property type="match status" value="1"/>
</dbReference>
<feature type="region of interest" description="Disordered" evidence="1">
    <location>
        <begin position="131"/>
        <end position="150"/>
    </location>
</feature>
<dbReference type="Pfam" id="PF00307">
    <property type="entry name" value="CH"/>
    <property type="match status" value="1"/>
</dbReference>
<dbReference type="InterPro" id="IPR027640">
    <property type="entry name" value="Kinesin-like_fam"/>
</dbReference>
<dbReference type="PROSITE" id="PS50021">
    <property type="entry name" value="CH"/>
    <property type="match status" value="1"/>
</dbReference>
<dbReference type="PANTHER" id="PTHR47972">
    <property type="entry name" value="KINESIN-LIKE PROTEIN KLP-3"/>
    <property type="match status" value="1"/>
</dbReference>
<name>A0A6A2YQB9_HIBSY</name>
<feature type="region of interest" description="Disordered" evidence="1">
    <location>
        <begin position="275"/>
        <end position="315"/>
    </location>
</feature>
<dbReference type="AlphaFoldDB" id="A0A6A2YQB9"/>
<evidence type="ECO:0000313" key="3">
    <source>
        <dbReference type="EMBL" id="KAE8681506.1"/>
    </source>
</evidence>
<organism evidence="3 4">
    <name type="scientific">Hibiscus syriacus</name>
    <name type="common">Rose of Sharon</name>
    <dbReference type="NCBI Taxonomy" id="106335"/>
    <lineage>
        <taxon>Eukaryota</taxon>
        <taxon>Viridiplantae</taxon>
        <taxon>Streptophyta</taxon>
        <taxon>Embryophyta</taxon>
        <taxon>Tracheophyta</taxon>
        <taxon>Spermatophyta</taxon>
        <taxon>Magnoliopsida</taxon>
        <taxon>eudicotyledons</taxon>
        <taxon>Gunneridae</taxon>
        <taxon>Pentapetalae</taxon>
        <taxon>rosids</taxon>
        <taxon>malvids</taxon>
        <taxon>Malvales</taxon>
        <taxon>Malvaceae</taxon>
        <taxon>Malvoideae</taxon>
        <taxon>Hibiscus</taxon>
    </lineage>
</organism>
<dbReference type="SMART" id="SM00033">
    <property type="entry name" value="CH"/>
    <property type="match status" value="1"/>
</dbReference>
<sequence length="315" mass="35560">MFRQSHTKNREIVIEWLNSILPDLSLPTEASDEELRACLIDGTVLCETLNILRPNSPNEEVYPENSSVSQSENVKLFLAAMDEMGIPRFELPDLEKGSMKTVVNCLLALKIHFISSVEDLSAISTITKAESIDGDASSPGSRPQLSDEEMRKASPGSKFQFLQNVGHKFHEAFQLKQVCYAELPVTKILEMMESKNLENAPTQSLLNIVYGILDESVEAKNGEIPNHVACLLIKVVQEIGRRLSTQADHLRTQNNIYRAHDEKHRSRIRELEALVSATRKETKQPTNQPQIKSRRKKNSSWFSSCFRPTRSQSQA</sequence>
<dbReference type="Gene3D" id="1.10.418.10">
    <property type="entry name" value="Calponin-like domain"/>
    <property type="match status" value="1"/>
</dbReference>